<dbReference type="Pfam" id="PF00013">
    <property type="entry name" value="KH_1"/>
    <property type="match status" value="4"/>
</dbReference>
<dbReference type="CDD" id="cd22402">
    <property type="entry name" value="KH-I_IGF2BP_rpt3"/>
    <property type="match status" value="1"/>
</dbReference>
<keyword evidence="2" id="KW-0813">Transport</keyword>
<evidence type="ECO:0000256" key="5">
    <source>
        <dbReference type="ARBA" id="ARBA00022845"/>
    </source>
</evidence>
<feature type="domain" description="RRM" evidence="7">
    <location>
        <begin position="2"/>
        <end position="74"/>
    </location>
</feature>
<dbReference type="SUPFAM" id="SSF54791">
    <property type="entry name" value="Eukaryotic type KH-domain (KH-domain type I)"/>
    <property type="match status" value="4"/>
</dbReference>
<evidence type="ECO:0000256" key="1">
    <source>
        <dbReference type="ARBA" id="ARBA00009094"/>
    </source>
</evidence>
<dbReference type="InterPro" id="IPR000504">
    <property type="entry name" value="RRM_dom"/>
</dbReference>
<accession>E4WW61</accession>
<keyword evidence="6" id="KW-0694">RNA-binding</keyword>
<evidence type="ECO:0000256" key="4">
    <source>
        <dbReference type="ARBA" id="ARBA00022816"/>
    </source>
</evidence>
<dbReference type="GO" id="GO:0051028">
    <property type="term" value="P:mRNA transport"/>
    <property type="evidence" value="ECO:0007669"/>
    <property type="project" value="UniProtKB-KW"/>
</dbReference>
<dbReference type="GO" id="GO:0003723">
    <property type="term" value="F:RNA binding"/>
    <property type="evidence" value="ECO:0007669"/>
    <property type="project" value="UniProtKB-UniRule"/>
</dbReference>
<dbReference type="Gene3D" id="3.30.1370.10">
    <property type="entry name" value="K Homology domain, type 1"/>
    <property type="match status" value="2"/>
</dbReference>
<keyword evidence="5" id="KW-0810">Translation regulation</keyword>
<dbReference type="InterPro" id="IPR035979">
    <property type="entry name" value="RBD_domain_sf"/>
</dbReference>
<dbReference type="Gene3D" id="3.30.310.210">
    <property type="match status" value="1"/>
</dbReference>
<evidence type="ECO:0000256" key="2">
    <source>
        <dbReference type="ARBA" id="ARBA00022448"/>
    </source>
</evidence>
<sequence length="545" mass="59811">MSKLYIGNLSSDVSQELLHRELGDRAIDVQNIVVNKRGFAFIDLPDQVALDKAIEKLSGLKINGKEISVEHSVPRTSRTRKIQIRNIPSTIHWEDLDSLLSKFGRVDSCEQVATESETASVNVVYHSRQEALAAVRELNGHNLKDQQLRCSFLPDNADTDKTVRTRPSPFGFGARGSPDTPLKMLVPASVVGAIIGKGGSTVRQITQLKDSRARVDVHRREGPGSDKVATIYGAPEACGAAAIRILEIVRKEEKDNELPLKVLAHNALIGRLIGRDGRNLKHVQDKTGTRIAISSMHELSPYNMDRTISIHGEVKGISEAEQQITEKLRQFETDMAAMSQQSLYPGLNSQQMQMFPGLQSPTAPPAYNVSYQGNSSSNNTQETVTLLIPSGAVGAIIGSRGTHIRNISRIAGASIRIHALEGENADADRDAKARVTIVGVPESQWKAQFCIFDKLKQEGWFGNEEGRLTTQITIPGKLVGRIIGKGGVNVRELQRITSSEVTIPRQGELNTSEEIPVSITGTFFSNQSAQRKIRDLVGREIARMR</sequence>
<dbReference type="Proteomes" id="UP000001307">
    <property type="component" value="Unassembled WGS sequence"/>
</dbReference>
<evidence type="ECO:0000313" key="9">
    <source>
        <dbReference type="Proteomes" id="UP000001307"/>
    </source>
</evidence>
<organism evidence="8">
    <name type="scientific">Oikopleura dioica</name>
    <name type="common">Tunicate</name>
    <dbReference type="NCBI Taxonomy" id="34765"/>
    <lineage>
        <taxon>Eukaryota</taxon>
        <taxon>Metazoa</taxon>
        <taxon>Chordata</taxon>
        <taxon>Tunicata</taxon>
        <taxon>Appendicularia</taxon>
        <taxon>Copelata</taxon>
        <taxon>Oikopleuridae</taxon>
        <taxon>Oikopleura</taxon>
    </lineage>
</organism>
<dbReference type="InterPro" id="IPR036612">
    <property type="entry name" value="KH_dom_type_1_sf"/>
</dbReference>
<keyword evidence="9" id="KW-1185">Reference proteome</keyword>
<dbReference type="OrthoDB" id="752362at2759"/>
<dbReference type="PROSITE" id="PS50084">
    <property type="entry name" value="KH_TYPE_1"/>
    <property type="match status" value="4"/>
</dbReference>
<dbReference type="CDD" id="cd22403">
    <property type="entry name" value="KH-I_IGF2BP_rpt4"/>
    <property type="match status" value="1"/>
</dbReference>
<dbReference type="CDD" id="cd22400">
    <property type="entry name" value="KH-I_IGF2BP_rpt1"/>
    <property type="match status" value="1"/>
</dbReference>
<dbReference type="CDD" id="cd12359">
    <property type="entry name" value="RRM2_VICKZ"/>
    <property type="match status" value="1"/>
</dbReference>
<reference evidence="8" key="1">
    <citation type="journal article" date="2010" name="Science">
        <title>Plasticity of animal genome architecture unmasked by rapid evolution of a pelagic tunicate.</title>
        <authorList>
            <person name="Denoeud F."/>
            <person name="Henriet S."/>
            <person name="Mungpakdee S."/>
            <person name="Aury J.M."/>
            <person name="Da Silva C."/>
            <person name="Brinkmann H."/>
            <person name="Mikhaleva J."/>
            <person name="Olsen L.C."/>
            <person name="Jubin C."/>
            <person name="Canestro C."/>
            <person name="Bouquet J.M."/>
            <person name="Danks G."/>
            <person name="Poulain J."/>
            <person name="Campsteijn C."/>
            <person name="Adamski M."/>
            <person name="Cross I."/>
            <person name="Yadetie F."/>
            <person name="Muffato M."/>
            <person name="Louis A."/>
            <person name="Butcher S."/>
            <person name="Tsagkogeorga G."/>
            <person name="Konrad A."/>
            <person name="Singh S."/>
            <person name="Jensen M.F."/>
            <person name="Cong E.H."/>
            <person name="Eikeseth-Otteraa H."/>
            <person name="Noel B."/>
            <person name="Anthouard V."/>
            <person name="Porcel B.M."/>
            <person name="Kachouri-Lafond R."/>
            <person name="Nishino A."/>
            <person name="Ugolini M."/>
            <person name="Chourrout P."/>
            <person name="Nishida H."/>
            <person name="Aasland R."/>
            <person name="Huzurbazar S."/>
            <person name="Westhof E."/>
            <person name="Delsuc F."/>
            <person name="Lehrach H."/>
            <person name="Reinhardt R."/>
            <person name="Weissenbach J."/>
            <person name="Roy S.W."/>
            <person name="Artiguenave F."/>
            <person name="Postlethwait J.H."/>
            <person name="Manak J.R."/>
            <person name="Thompson E.M."/>
            <person name="Jaillon O."/>
            <person name="Du Pasquier L."/>
            <person name="Boudinot P."/>
            <person name="Liberles D.A."/>
            <person name="Volff J.N."/>
            <person name="Philippe H."/>
            <person name="Lenhard B."/>
            <person name="Roest Crollius H."/>
            <person name="Wincker P."/>
            <person name="Chourrout D."/>
        </authorList>
    </citation>
    <scope>NUCLEOTIDE SEQUENCE [LARGE SCALE GENOMIC DNA]</scope>
</reference>
<comment type="similarity">
    <text evidence="1">Belongs to the RRM IMP/VICKZ family.</text>
</comment>
<protein>
    <recommendedName>
        <fullName evidence="7">RRM domain-containing protein</fullName>
    </recommendedName>
</protein>
<dbReference type="AlphaFoldDB" id="E4WW61"/>
<evidence type="ECO:0000259" key="7">
    <source>
        <dbReference type="PROSITE" id="PS50102"/>
    </source>
</evidence>
<evidence type="ECO:0000256" key="3">
    <source>
        <dbReference type="ARBA" id="ARBA00022737"/>
    </source>
</evidence>
<evidence type="ECO:0000256" key="6">
    <source>
        <dbReference type="PROSITE-ProRule" id="PRU00176"/>
    </source>
</evidence>
<dbReference type="InterPro" id="IPR012677">
    <property type="entry name" value="Nucleotide-bd_a/b_plait_sf"/>
</dbReference>
<keyword evidence="3" id="KW-0677">Repeat</keyword>
<dbReference type="CDD" id="cd22401">
    <property type="entry name" value="KH-I_IGF2BP_rpt2"/>
    <property type="match status" value="1"/>
</dbReference>
<dbReference type="Pfam" id="PF00076">
    <property type="entry name" value="RRM_1"/>
    <property type="match status" value="2"/>
</dbReference>
<dbReference type="InParanoid" id="E4WW61"/>
<keyword evidence="4" id="KW-0509">mRNA transport</keyword>
<gene>
    <name evidence="8" type="ORF">GSOID_T00009127001</name>
</gene>
<dbReference type="SMART" id="SM00322">
    <property type="entry name" value="KH"/>
    <property type="match status" value="4"/>
</dbReference>
<dbReference type="Gene3D" id="3.30.70.330">
    <property type="match status" value="2"/>
</dbReference>
<feature type="domain" description="RRM" evidence="7">
    <location>
        <begin position="80"/>
        <end position="155"/>
    </location>
</feature>
<dbReference type="InterPro" id="IPR004088">
    <property type="entry name" value="KH_dom_type_1"/>
</dbReference>
<evidence type="ECO:0000313" key="8">
    <source>
        <dbReference type="EMBL" id="CBY21364.1"/>
    </source>
</evidence>
<name>E4WW61_OIKDI</name>
<dbReference type="InterPro" id="IPR004087">
    <property type="entry name" value="KH_dom"/>
</dbReference>
<dbReference type="SMART" id="SM00360">
    <property type="entry name" value="RRM"/>
    <property type="match status" value="2"/>
</dbReference>
<dbReference type="FunCoup" id="E4WW61">
    <property type="interactions" value="11"/>
</dbReference>
<dbReference type="CDD" id="cd12358">
    <property type="entry name" value="RRM1_VICKZ"/>
    <property type="match status" value="1"/>
</dbReference>
<dbReference type="SUPFAM" id="SSF54928">
    <property type="entry name" value="RNA-binding domain, RBD"/>
    <property type="match status" value="1"/>
</dbReference>
<dbReference type="EMBL" id="FN653017">
    <property type="protein sequence ID" value="CBY21364.1"/>
    <property type="molecule type" value="Genomic_DNA"/>
</dbReference>
<dbReference type="PROSITE" id="PS50102">
    <property type="entry name" value="RRM"/>
    <property type="match status" value="2"/>
</dbReference>
<dbReference type="PANTHER" id="PTHR10288">
    <property type="entry name" value="KH DOMAIN CONTAINING RNA BINDING PROTEIN"/>
    <property type="match status" value="1"/>
</dbReference>
<proteinExistence type="inferred from homology"/>
<dbReference type="GO" id="GO:0006417">
    <property type="term" value="P:regulation of translation"/>
    <property type="evidence" value="ECO:0007669"/>
    <property type="project" value="UniProtKB-KW"/>
</dbReference>